<evidence type="ECO:0000313" key="2">
    <source>
        <dbReference type="Proteomes" id="UP001497600"/>
    </source>
</evidence>
<reference evidence="1 2" key="1">
    <citation type="submission" date="2024-01" db="EMBL/GenBank/DDBJ databases">
        <authorList>
            <consortium name="Genoscope - CEA"/>
            <person name="William W."/>
        </authorList>
    </citation>
    <scope>NUCLEOTIDE SEQUENCE [LARGE SCALE GENOMIC DNA]</scope>
    <source>
        <strain evidence="1 2">29B2s-10</strain>
    </source>
</reference>
<gene>
    <name evidence="1" type="ORF">CAAN4_E04038</name>
</gene>
<dbReference type="EMBL" id="OZ004257">
    <property type="protein sequence ID" value="CAK7907124.1"/>
    <property type="molecule type" value="Genomic_DNA"/>
</dbReference>
<protein>
    <submittedName>
        <fullName evidence="1">Uncharacterized protein</fullName>
    </submittedName>
</protein>
<keyword evidence="2" id="KW-1185">Reference proteome</keyword>
<sequence length="119" mass="13553">MISNNKRDLLLFLQLLHTNGLTDPKSVVTSEPKLKQIGIEWFNHKSTKLSIEQGELQCSSAPSPTKLCETYKGLLKVNTECKDTTDLANKLYYERIAEVEEAILQNKIEFKNELAKNKV</sequence>
<name>A0ABP0EDJ8_9ASCO</name>
<organism evidence="1 2">
    <name type="scientific">[Candida] anglica</name>
    <dbReference type="NCBI Taxonomy" id="148631"/>
    <lineage>
        <taxon>Eukaryota</taxon>
        <taxon>Fungi</taxon>
        <taxon>Dikarya</taxon>
        <taxon>Ascomycota</taxon>
        <taxon>Saccharomycotina</taxon>
        <taxon>Pichiomycetes</taxon>
        <taxon>Debaryomycetaceae</taxon>
        <taxon>Kurtzmaniella</taxon>
    </lineage>
</organism>
<evidence type="ECO:0000313" key="1">
    <source>
        <dbReference type="EMBL" id="CAK7907124.1"/>
    </source>
</evidence>
<proteinExistence type="predicted"/>
<accession>A0ABP0EDJ8</accession>
<dbReference type="Proteomes" id="UP001497600">
    <property type="component" value="Chromosome E"/>
</dbReference>